<keyword evidence="3" id="KW-1185">Reference proteome</keyword>
<protein>
    <submittedName>
        <fullName evidence="2">IS3 family transposase</fullName>
    </submittedName>
</protein>
<accession>A0A9X1FSA4</accession>
<reference evidence="2" key="1">
    <citation type="submission" date="2021-07" db="EMBL/GenBank/DDBJ databases">
        <title>Roseobacter insulae sp. nov., isolated from a tidal flat.</title>
        <authorList>
            <person name="Park S."/>
            <person name="Yoon J.-H."/>
        </authorList>
    </citation>
    <scope>NUCLEOTIDE SEQUENCE</scope>
    <source>
        <strain evidence="2">YSTF-M11</strain>
    </source>
</reference>
<dbReference type="Proteomes" id="UP001138661">
    <property type="component" value="Unassembled WGS sequence"/>
</dbReference>
<evidence type="ECO:0000313" key="3">
    <source>
        <dbReference type="Proteomes" id="UP001138661"/>
    </source>
</evidence>
<dbReference type="InterPro" id="IPR025948">
    <property type="entry name" value="HTH-like_dom"/>
</dbReference>
<dbReference type="AlphaFoldDB" id="A0A9X1FSA4"/>
<dbReference type="Pfam" id="PF13276">
    <property type="entry name" value="HTH_21"/>
    <property type="match status" value="1"/>
</dbReference>
<organism evidence="2 3">
    <name type="scientific">Roseobacter insulae</name>
    <dbReference type="NCBI Taxonomy" id="2859783"/>
    <lineage>
        <taxon>Bacteria</taxon>
        <taxon>Pseudomonadati</taxon>
        <taxon>Pseudomonadota</taxon>
        <taxon>Alphaproteobacteria</taxon>
        <taxon>Rhodobacterales</taxon>
        <taxon>Roseobacteraceae</taxon>
        <taxon>Roseobacter</taxon>
    </lineage>
</organism>
<feature type="domain" description="HTH-like" evidence="1">
    <location>
        <begin position="10"/>
        <end position="47"/>
    </location>
</feature>
<name>A0A9X1FSA4_9RHOB</name>
<evidence type="ECO:0000259" key="1">
    <source>
        <dbReference type="Pfam" id="PF13276"/>
    </source>
</evidence>
<sequence length="68" mass="8004">MSDKIELTRQFGRYGYRRIADLLRDAGWQVNDKRIERLWRREGLKVPKQQPNNGRISFGMCPAPCPIT</sequence>
<gene>
    <name evidence="2" type="ORF">KX928_03210</name>
</gene>
<evidence type="ECO:0000313" key="2">
    <source>
        <dbReference type="EMBL" id="MBW4706790.1"/>
    </source>
</evidence>
<dbReference type="EMBL" id="JAHXDN010000001">
    <property type="protein sequence ID" value="MBW4706790.1"/>
    <property type="molecule type" value="Genomic_DNA"/>
</dbReference>
<proteinExistence type="predicted"/>
<comment type="caution">
    <text evidence="2">The sequence shown here is derived from an EMBL/GenBank/DDBJ whole genome shotgun (WGS) entry which is preliminary data.</text>
</comment>